<sequence>MSTNTIVLSVTVGAGAALALLGFLLAARRRRIAKGVSMADLKQWFRRKG</sequence>
<gene>
    <name evidence="2" type="ORF">AA23TX_09628</name>
</gene>
<protein>
    <submittedName>
        <fullName evidence="2">Uncharacterized protein</fullName>
    </submittedName>
</protein>
<dbReference type="EMBL" id="CABVGP010000004">
    <property type="protein sequence ID" value="VVJ24866.1"/>
    <property type="molecule type" value="Genomic_DNA"/>
</dbReference>
<keyword evidence="3" id="KW-1185">Reference proteome</keyword>
<keyword evidence="1" id="KW-0472">Membrane</keyword>
<organism evidence="2 3">
    <name type="scientific">Amycolatopsis camponoti</name>
    <dbReference type="NCBI Taxonomy" id="2606593"/>
    <lineage>
        <taxon>Bacteria</taxon>
        <taxon>Bacillati</taxon>
        <taxon>Actinomycetota</taxon>
        <taxon>Actinomycetes</taxon>
        <taxon>Pseudonocardiales</taxon>
        <taxon>Pseudonocardiaceae</taxon>
        <taxon>Amycolatopsis</taxon>
    </lineage>
</organism>
<proteinExistence type="predicted"/>
<accession>A0A6I8M9W3</accession>
<evidence type="ECO:0000256" key="1">
    <source>
        <dbReference type="SAM" id="Phobius"/>
    </source>
</evidence>
<evidence type="ECO:0000313" key="3">
    <source>
        <dbReference type="Proteomes" id="UP000399805"/>
    </source>
</evidence>
<keyword evidence="1" id="KW-0812">Transmembrane</keyword>
<dbReference type="Proteomes" id="UP000399805">
    <property type="component" value="Unassembled WGS sequence"/>
</dbReference>
<evidence type="ECO:0000313" key="2">
    <source>
        <dbReference type="EMBL" id="VVJ24866.1"/>
    </source>
</evidence>
<name>A0A6I8M9W3_9PSEU</name>
<feature type="transmembrane region" description="Helical" evidence="1">
    <location>
        <begin position="6"/>
        <end position="27"/>
    </location>
</feature>
<reference evidence="2 3" key="1">
    <citation type="submission" date="2019-09" db="EMBL/GenBank/DDBJ databases">
        <authorList>
            <person name="Leyn A S."/>
        </authorList>
    </citation>
    <scope>NUCLEOTIDE SEQUENCE [LARGE SCALE GENOMIC DNA]</scope>
    <source>
        <strain evidence="2">AA231_1</strain>
    </source>
</reference>
<keyword evidence="1" id="KW-1133">Transmembrane helix</keyword>
<dbReference type="AlphaFoldDB" id="A0A6I8M9W3"/>